<comment type="subcellular location">
    <subcellularLocation>
        <location evidence="1">Cell inner membrane</location>
        <topology evidence="1">Multi-pass membrane protein</topology>
    </subcellularLocation>
    <subcellularLocation>
        <location evidence="9">Cell membrane</location>
        <topology evidence="9">Multi-pass membrane protein</topology>
    </subcellularLocation>
</comment>
<organism evidence="13 14">
    <name type="scientific">Microcystis aeruginosa NIES-44</name>
    <dbReference type="NCBI Taxonomy" id="449439"/>
    <lineage>
        <taxon>Bacteria</taxon>
        <taxon>Bacillati</taxon>
        <taxon>Cyanobacteriota</taxon>
        <taxon>Cyanophyceae</taxon>
        <taxon>Oscillatoriophycideae</taxon>
        <taxon>Chroococcales</taxon>
        <taxon>Microcystaceae</taxon>
        <taxon>Microcystis</taxon>
    </lineage>
</organism>
<protein>
    <recommendedName>
        <fullName evidence="9">Prepilin leader peptidase/N-methyltransferase</fullName>
        <ecNumber evidence="9">2.1.1.-</ecNumber>
        <ecNumber evidence="9">3.4.23.43</ecNumber>
    </recommendedName>
</protein>
<feature type="transmembrane region" description="Helical" evidence="10">
    <location>
        <begin position="129"/>
        <end position="148"/>
    </location>
</feature>
<feature type="transmembrane region" description="Helical" evidence="10">
    <location>
        <begin position="154"/>
        <end position="174"/>
    </location>
</feature>
<keyword evidence="9" id="KW-0489">Methyltransferase</keyword>
<evidence type="ECO:0000256" key="9">
    <source>
        <dbReference type="RuleBase" id="RU003794"/>
    </source>
</evidence>
<evidence type="ECO:0000313" key="14">
    <source>
        <dbReference type="Proteomes" id="UP000030321"/>
    </source>
</evidence>
<dbReference type="InterPro" id="IPR010627">
    <property type="entry name" value="Prepilin_pept_A24_N"/>
</dbReference>
<comment type="catalytic activity">
    <reaction evidence="9">
        <text>Typically cleaves a -Gly-|-Phe- bond to release an N-terminal, basic peptide of 5-8 residues from type IV prepilin, and then N-methylates the new N-terminal amino group, the methyl donor being S-adenosyl-L-methionine.</text>
        <dbReference type="EC" id="3.4.23.43"/>
    </reaction>
</comment>
<feature type="domain" description="Prepilin peptidase A24 N-terminal" evidence="12">
    <location>
        <begin position="16"/>
        <end position="95"/>
    </location>
</feature>
<keyword evidence="9" id="KW-0645">Protease</keyword>
<dbReference type="InterPro" id="IPR000045">
    <property type="entry name" value="Prepilin_IV_endopep_pep"/>
</dbReference>
<dbReference type="RefSeq" id="WP_045356923.1">
    <property type="nucleotide sequence ID" value="NZ_BBPA01000009.1"/>
</dbReference>
<evidence type="ECO:0000256" key="5">
    <source>
        <dbReference type="ARBA" id="ARBA00022692"/>
    </source>
</evidence>
<keyword evidence="5 9" id="KW-0812">Transmembrane</keyword>
<evidence type="ECO:0000256" key="1">
    <source>
        <dbReference type="ARBA" id="ARBA00004429"/>
    </source>
</evidence>
<evidence type="ECO:0000313" key="13">
    <source>
        <dbReference type="EMBL" id="GAL91698.1"/>
    </source>
</evidence>
<feature type="domain" description="Prepilin type IV endopeptidase peptidase" evidence="11">
    <location>
        <begin position="108"/>
        <end position="222"/>
    </location>
</feature>
<evidence type="ECO:0000256" key="7">
    <source>
        <dbReference type="ARBA" id="ARBA00023136"/>
    </source>
</evidence>
<dbReference type="Proteomes" id="UP000030321">
    <property type="component" value="Unassembled WGS sequence"/>
</dbReference>
<dbReference type="EMBL" id="BBPA01000009">
    <property type="protein sequence ID" value="GAL91698.1"/>
    <property type="molecule type" value="Genomic_DNA"/>
</dbReference>
<gene>
    <name evidence="13" type="ORF">N44_02411</name>
</gene>
<dbReference type="EC" id="2.1.1.-" evidence="9"/>
<dbReference type="GO" id="GO:0004190">
    <property type="term" value="F:aspartic-type endopeptidase activity"/>
    <property type="evidence" value="ECO:0007669"/>
    <property type="project" value="UniProtKB-EC"/>
</dbReference>
<feature type="transmembrane region" description="Helical" evidence="10">
    <location>
        <begin position="6"/>
        <end position="29"/>
    </location>
</feature>
<evidence type="ECO:0000256" key="6">
    <source>
        <dbReference type="ARBA" id="ARBA00022989"/>
    </source>
</evidence>
<evidence type="ECO:0000259" key="11">
    <source>
        <dbReference type="Pfam" id="PF01478"/>
    </source>
</evidence>
<sequence length="269" mass="29556">METLFHLVTFAFVFAFGASVGSFLNVVIYRLPKGISLVYPPSHCPKCHHRLGKSENIPVFGWLWLGGRCRWCKTPIPVRYPAVETFTGLLFCLVLGDFSFSWQTLGYWILLSWLLALALIDFDTMTLPNSLTQSGLVLGIVFQTLLGWQNNQTVIYLFSAIASAVLGVWLFDLIRWGGSFALGQQAMGGGDAKLAAMIGAWLGWQALLVTAFLACAIGAAIGMTGIFMGKMAKKQAIPFGPFLALGALMSVFWSDKIISAYQTIFFPFL</sequence>
<evidence type="ECO:0000256" key="10">
    <source>
        <dbReference type="SAM" id="Phobius"/>
    </source>
</evidence>
<accession>A0A0A1VQE2</accession>
<dbReference type="Pfam" id="PF06750">
    <property type="entry name" value="A24_N_bact"/>
    <property type="match status" value="1"/>
</dbReference>
<comment type="similarity">
    <text evidence="2 8">Belongs to the peptidase A24 family.</text>
</comment>
<dbReference type="InterPro" id="IPR050882">
    <property type="entry name" value="Prepilin_peptidase/N-MTase"/>
</dbReference>
<feature type="transmembrane region" description="Helical" evidence="10">
    <location>
        <begin position="235"/>
        <end position="253"/>
    </location>
</feature>
<comment type="caution">
    <text evidence="13">The sequence shown here is derived from an EMBL/GenBank/DDBJ whole genome shotgun (WGS) entry which is preliminary data.</text>
</comment>
<dbReference type="EC" id="3.4.23.43" evidence="9"/>
<comment type="function">
    <text evidence="9">Plays an essential role in type IV pili and type II pseudopili formation by proteolytically removing the leader sequence from substrate proteins and subsequently monomethylating the alpha-amino group of the newly exposed N-terminal phenylalanine.</text>
</comment>
<keyword evidence="3" id="KW-1003">Cell membrane</keyword>
<dbReference type="GO" id="GO:0032259">
    <property type="term" value="P:methylation"/>
    <property type="evidence" value="ECO:0007669"/>
    <property type="project" value="UniProtKB-KW"/>
</dbReference>
<evidence type="ECO:0000256" key="2">
    <source>
        <dbReference type="ARBA" id="ARBA00005801"/>
    </source>
</evidence>
<dbReference type="GO" id="GO:0005886">
    <property type="term" value="C:plasma membrane"/>
    <property type="evidence" value="ECO:0007669"/>
    <property type="project" value="UniProtKB-SubCell"/>
</dbReference>
<dbReference type="Pfam" id="PF01478">
    <property type="entry name" value="Peptidase_A24"/>
    <property type="match status" value="1"/>
</dbReference>
<keyword evidence="6 10" id="KW-1133">Transmembrane helix</keyword>
<keyword evidence="9" id="KW-0511">Multifunctional enzyme</keyword>
<evidence type="ECO:0000259" key="12">
    <source>
        <dbReference type="Pfam" id="PF06750"/>
    </source>
</evidence>
<dbReference type="GO" id="GO:0006465">
    <property type="term" value="P:signal peptide processing"/>
    <property type="evidence" value="ECO:0007669"/>
    <property type="project" value="TreeGrafter"/>
</dbReference>
<evidence type="ECO:0000256" key="4">
    <source>
        <dbReference type="ARBA" id="ARBA00022519"/>
    </source>
</evidence>
<dbReference type="GO" id="GO:0008168">
    <property type="term" value="F:methyltransferase activity"/>
    <property type="evidence" value="ECO:0007669"/>
    <property type="project" value="UniProtKB-KW"/>
</dbReference>
<evidence type="ECO:0000256" key="8">
    <source>
        <dbReference type="RuleBase" id="RU003793"/>
    </source>
</evidence>
<dbReference type="Gene3D" id="1.20.120.1220">
    <property type="match status" value="1"/>
</dbReference>
<keyword evidence="9" id="KW-0808">Transferase</keyword>
<proteinExistence type="inferred from homology"/>
<dbReference type="PANTHER" id="PTHR30487">
    <property type="entry name" value="TYPE 4 PREPILIN-LIKE PROTEINS LEADER PEPTIDE-PROCESSING ENZYME"/>
    <property type="match status" value="1"/>
</dbReference>
<keyword evidence="4" id="KW-0997">Cell inner membrane</keyword>
<dbReference type="PANTHER" id="PTHR30487:SF0">
    <property type="entry name" value="PREPILIN LEADER PEPTIDASE_N-METHYLTRANSFERASE-RELATED"/>
    <property type="match status" value="1"/>
</dbReference>
<feature type="transmembrane region" description="Helical" evidence="10">
    <location>
        <begin position="194"/>
        <end position="223"/>
    </location>
</feature>
<dbReference type="InterPro" id="IPR014032">
    <property type="entry name" value="Peptidase_A24A_bac"/>
</dbReference>
<evidence type="ECO:0000256" key="3">
    <source>
        <dbReference type="ARBA" id="ARBA00022475"/>
    </source>
</evidence>
<name>A0A0A1VQE2_MICAE</name>
<dbReference type="AlphaFoldDB" id="A0A0A1VQE2"/>
<keyword evidence="9 13" id="KW-0378">Hydrolase</keyword>
<keyword evidence="7 10" id="KW-0472">Membrane</keyword>
<reference evidence="14" key="1">
    <citation type="journal article" date="2015" name="Genome">
        <title>Whole Genome Sequence of the Non-Microcystin-Producing Microcystis aeruginosa Strain NIES-44.</title>
        <authorList>
            <person name="Okano K."/>
            <person name="Miyata N."/>
            <person name="Ozaki Y."/>
        </authorList>
    </citation>
    <scope>NUCLEOTIDE SEQUENCE [LARGE SCALE GENOMIC DNA]</scope>
    <source>
        <strain evidence="14">NIES-44</strain>
    </source>
</reference>
<dbReference type="PRINTS" id="PR00864">
    <property type="entry name" value="PREPILNPTASE"/>
</dbReference>